<protein>
    <submittedName>
        <fullName evidence="4">PPE family protein</fullName>
    </submittedName>
</protein>
<evidence type="ECO:0000259" key="3">
    <source>
        <dbReference type="Pfam" id="PF12484"/>
    </source>
</evidence>
<dbReference type="SUPFAM" id="SSF140459">
    <property type="entry name" value="PE/PPE dimer-like"/>
    <property type="match status" value="1"/>
</dbReference>
<dbReference type="EMBL" id="CP126981">
    <property type="protein sequence ID" value="WIM85746.1"/>
    <property type="molecule type" value="Genomic_DNA"/>
</dbReference>
<feature type="domain" description="PPE" evidence="2">
    <location>
        <begin position="2"/>
        <end position="161"/>
    </location>
</feature>
<dbReference type="InterPro" id="IPR022171">
    <property type="entry name" value="PPE_C"/>
</dbReference>
<name>A0ABY8VS36_9MYCO</name>
<proteinExistence type="inferred from homology"/>
<gene>
    <name evidence="4" type="ORF">PT015_12315</name>
</gene>
<dbReference type="PANTHER" id="PTHR46766">
    <property type="entry name" value="GLUTAMINE-RICH PROTEIN 2"/>
    <property type="match status" value="1"/>
</dbReference>
<keyword evidence="5" id="KW-1185">Reference proteome</keyword>
<comment type="similarity">
    <text evidence="1">Belongs to the mycobacterial PPE family.</text>
</comment>
<accession>A0ABY8VS36</accession>
<dbReference type="Proteomes" id="UP001236585">
    <property type="component" value="Chromosome"/>
</dbReference>
<dbReference type="Pfam" id="PF12484">
    <property type="entry name" value="PPE-SVP"/>
    <property type="match status" value="1"/>
</dbReference>
<feature type="domain" description="PPE family C-terminal" evidence="3">
    <location>
        <begin position="334"/>
        <end position="419"/>
    </location>
</feature>
<evidence type="ECO:0000256" key="1">
    <source>
        <dbReference type="ARBA" id="ARBA00010652"/>
    </source>
</evidence>
<dbReference type="Gene3D" id="1.20.1260.20">
    <property type="entry name" value="PPE superfamily"/>
    <property type="match status" value="1"/>
</dbReference>
<evidence type="ECO:0000313" key="4">
    <source>
        <dbReference type="EMBL" id="WIM85746.1"/>
    </source>
</evidence>
<evidence type="ECO:0000259" key="2">
    <source>
        <dbReference type="Pfam" id="PF00823"/>
    </source>
</evidence>
<dbReference type="Pfam" id="PF00823">
    <property type="entry name" value="PPE"/>
    <property type="match status" value="1"/>
</dbReference>
<dbReference type="InterPro" id="IPR000030">
    <property type="entry name" value="PPE_dom"/>
</dbReference>
<evidence type="ECO:0000313" key="5">
    <source>
        <dbReference type="Proteomes" id="UP001236585"/>
    </source>
</evidence>
<reference evidence="4 5" key="1">
    <citation type="journal article" date="2023" name="Microbiol. Resour. Announc.">
        <title>Complete Genome Sequence of Mycobacterium wuenschmanii, a novel Nontuberculous Mycobacterium Isolated from a captive population of Amazon Milk Frogs.</title>
        <authorList>
            <person name="Hicks J."/>
            <person name="Zeineldin M."/>
            <person name="Ward H."/>
            <person name="Wuenschmann A."/>
            <person name="Camp P."/>
            <person name="Farrell D."/>
            <person name="Lehman K."/>
            <person name="Thacker T."/>
            <person name="Cuthbert E."/>
        </authorList>
    </citation>
    <scope>NUCLEOTIDE SEQUENCE [LARGE SCALE GENOMIC DNA]</scope>
    <source>
        <strain evidence="4 5">Wuenschmanii</strain>
    </source>
</reference>
<dbReference type="RefSeq" id="WP_285184772.1">
    <property type="nucleotide sequence ID" value="NZ_CP126981.1"/>
</dbReference>
<organism evidence="4 5">
    <name type="scientific">Candidatus Mycobacterium wuenschmannii</name>
    <dbReference type="NCBI Taxonomy" id="3027808"/>
    <lineage>
        <taxon>Bacteria</taxon>
        <taxon>Bacillati</taxon>
        <taxon>Actinomycetota</taxon>
        <taxon>Actinomycetes</taxon>
        <taxon>Mycobacteriales</taxon>
        <taxon>Mycobacteriaceae</taxon>
        <taxon>Mycobacterium</taxon>
    </lineage>
</organism>
<dbReference type="InterPro" id="IPR038332">
    <property type="entry name" value="PPE_sf"/>
</dbReference>
<sequence length="467" mass="45853">MDFGALPPEINSGLMYAGSGSGTILGAASAWDGLASEMRSAAASYESLISALTTGPWQGPSSQAMAAAAAPYVSWVSTTAEQAEQAAGQARTAAAAYHAAFAMTVPPPVIAANRAQLFALIATNFFGQNTPAIAATEAQYMQMWAQDATAMYSYADSATAASVFTPFSAPPTVANTEGLANQAASVNQAAGNSSGSVTQTITNALQSLTSPAASTSSDSWLTDILNALGLTGSSTSSTGSGIVNPITGAIDSGSLIQQLVAQYAILPGFFAMQMGVTGLAPMIYTGETQAMTAPPAAAAAGEGAAAAAEGAAQGAGAAAAESAMGSGFGAQAWAGVGEGAQLGQLSVPQNWLWSAAQPMDAVVPMGTPILMPATGAAAAEGGSPMLLGGLPRAAAVGAAAGAGAAAVKYGTRSRVMARPPAAGYPAEEAARVEPAASNGQASNGHAPHGYRPAIVYVPANGTAPANN</sequence>
<dbReference type="PANTHER" id="PTHR46766:SF1">
    <property type="entry name" value="GLUTAMINE-RICH PROTEIN 2"/>
    <property type="match status" value="1"/>
</dbReference>